<reference evidence="1 2" key="1">
    <citation type="submission" date="2020-08" db="EMBL/GenBank/DDBJ databases">
        <title>Sequencing the genomes of 1000 actinobacteria strains.</title>
        <authorList>
            <person name="Klenk H.-P."/>
        </authorList>
    </citation>
    <scope>NUCLEOTIDE SEQUENCE [LARGE SCALE GENOMIC DNA]</scope>
    <source>
        <strain evidence="1 2">DSM 43768</strain>
    </source>
</reference>
<evidence type="ECO:0000313" key="2">
    <source>
        <dbReference type="Proteomes" id="UP000565579"/>
    </source>
</evidence>
<comment type="caution">
    <text evidence="1">The sequence shown here is derived from an EMBL/GenBank/DDBJ whole genome shotgun (WGS) entry which is preliminary data.</text>
</comment>
<dbReference type="Proteomes" id="UP000565579">
    <property type="component" value="Unassembled WGS sequence"/>
</dbReference>
<gene>
    <name evidence="1" type="ORF">HD593_001757</name>
</gene>
<proteinExistence type="predicted"/>
<protein>
    <submittedName>
        <fullName evidence="1">Uncharacterized protein</fullName>
    </submittedName>
</protein>
<dbReference type="RefSeq" id="WP_185101687.1">
    <property type="nucleotide sequence ID" value="NZ_BAAAXY010000070.1"/>
</dbReference>
<dbReference type="EMBL" id="JACHMI010000001">
    <property type="protein sequence ID" value="MBB6546962.1"/>
    <property type="molecule type" value="Genomic_DNA"/>
</dbReference>
<name>A0A7X0TWW7_9ACTN</name>
<dbReference type="AlphaFoldDB" id="A0A7X0TWW7"/>
<accession>A0A7X0TWW7</accession>
<evidence type="ECO:0000313" key="1">
    <source>
        <dbReference type="EMBL" id="MBB6546962.1"/>
    </source>
</evidence>
<sequence length="65" mass="6569">MNEIDDDIDGRTVADGLGADEVELVAGAGTEHDPAASMAGTATFGLINAGNNGHCVRIRFAPSLA</sequence>
<organism evidence="1 2">
    <name type="scientific">Nonomuraea rubra</name>
    <dbReference type="NCBI Taxonomy" id="46180"/>
    <lineage>
        <taxon>Bacteria</taxon>
        <taxon>Bacillati</taxon>
        <taxon>Actinomycetota</taxon>
        <taxon>Actinomycetes</taxon>
        <taxon>Streptosporangiales</taxon>
        <taxon>Streptosporangiaceae</taxon>
        <taxon>Nonomuraea</taxon>
    </lineage>
</organism>
<keyword evidence="2" id="KW-1185">Reference proteome</keyword>